<evidence type="ECO:0000313" key="3">
    <source>
        <dbReference type="RefSeq" id="XP_055880597.1"/>
    </source>
</evidence>
<reference evidence="3" key="1">
    <citation type="submission" date="2025-08" db="UniProtKB">
        <authorList>
            <consortium name="RefSeq"/>
        </authorList>
    </citation>
    <scope>IDENTIFICATION</scope>
</reference>
<proteinExistence type="predicted"/>
<gene>
    <name evidence="3" type="primary">LOC129925248</name>
</gene>
<organism evidence="2 3">
    <name type="scientific">Biomphalaria glabrata</name>
    <name type="common">Bloodfluke planorb</name>
    <name type="synonym">Freshwater snail</name>
    <dbReference type="NCBI Taxonomy" id="6526"/>
    <lineage>
        <taxon>Eukaryota</taxon>
        <taxon>Metazoa</taxon>
        <taxon>Spiralia</taxon>
        <taxon>Lophotrochozoa</taxon>
        <taxon>Mollusca</taxon>
        <taxon>Gastropoda</taxon>
        <taxon>Heterobranchia</taxon>
        <taxon>Euthyneura</taxon>
        <taxon>Panpulmonata</taxon>
        <taxon>Hygrophila</taxon>
        <taxon>Lymnaeoidea</taxon>
        <taxon>Planorbidae</taxon>
        <taxon>Biomphalaria</taxon>
    </lineage>
</organism>
<feature type="compositionally biased region" description="Basic residues" evidence="1">
    <location>
        <begin position="115"/>
        <end position="136"/>
    </location>
</feature>
<protein>
    <submittedName>
        <fullName evidence="3">Serine/arginine repetitive matrix protein 4-like isoform X1</fullName>
    </submittedName>
</protein>
<feature type="region of interest" description="Disordered" evidence="1">
    <location>
        <begin position="172"/>
        <end position="322"/>
    </location>
</feature>
<feature type="compositionally biased region" description="Basic residues" evidence="1">
    <location>
        <begin position="90"/>
        <end position="100"/>
    </location>
</feature>
<feature type="compositionally biased region" description="Low complexity" evidence="1">
    <location>
        <begin position="174"/>
        <end position="194"/>
    </location>
</feature>
<feature type="compositionally biased region" description="Basic and acidic residues" evidence="1">
    <location>
        <begin position="196"/>
        <end position="205"/>
    </location>
</feature>
<sequence length="322" mass="36495">MPKRQLSLHSLTSSNSTQLNLAEIEWVQDGDHKLPDHSTAQQIEVCQHMPTDDYRSTDPSLPSNLHDLNVNARREHKVEQKQVSKEASGRKRSRQAKPKANKSSNSECTKVADKRPRRSRTQSRSRSKTKRKRDHKSRSSKESSCSDHNVTVTFSSHFRATPCPSENCCHTRRVASPSTSRSRSNSSKSSVRSRVSWKDSRDNDRPAPVCRPVTDHNHSRSRSGQKRSSSTICQKCGGRRRPPSCHCNDSMRNRKSSRSRSSNRNSSPVQGSRNNHVRRSRSRSRSRCSVNRSRSGRGNASESTRHHDKKGGGRSPYFCLIM</sequence>
<keyword evidence="2" id="KW-1185">Reference proteome</keyword>
<dbReference type="RefSeq" id="XP_055880597.1">
    <property type="nucleotide sequence ID" value="XM_056024622.1"/>
</dbReference>
<feature type="compositionally biased region" description="Basic residues" evidence="1">
    <location>
        <begin position="275"/>
        <end position="286"/>
    </location>
</feature>
<dbReference type="GeneID" id="129925248"/>
<feature type="region of interest" description="Disordered" evidence="1">
    <location>
        <begin position="73"/>
        <end position="148"/>
    </location>
</feature>
<evidence type="ECO:0000256" key="1">
    <source>
        <dbReference type="SAM" id="MobiDB-lite"/>
    </source>
</evidence>
<accession>A0A9W2ZZU5</accession>
<name>A0A9W2ZZU5_BIOGL</name>
<dbReference type="AlphaFoldDB" id="A0A9W2ZZU5"/>
<feature type="compositionally biased region" description="Basic and acidic residues" evidence="1">
    <location>
        <begin position="73"/>
        <end position="89"/>
    </location>
</feature>
<feature type="compositionally biased region" description="Low complexity" evidence="1">
    <location>
        <begin position="287"/>
        <end position="302"/>
    </location>
</feature>
<dbReference type="OrthoDB" id="10454053at2759"/>
<dbReference type="Proteomes" id="UP001165740">
    <property type="component" value="Chromosome 3"/>
</dbReference>
<evidence type="ECO:0000313" key="2">
    <source>
        <dbReference type="Proteomes" id="UP001165740"/>
    </source>
</evidence>